<dbReference type="EMBL" id="CP092418">
    <property type="protein sequence ID" value="USD22635.1"/>
    <property type="molecule type" value="Genomic_DNA"/>
</dbReference>
<evidence type="ECO:0000313" key="3">
    <source>
        <dbReference type="Proteomes" id="UP001055658"/>
    </source>
</evidence>
<keyword evidence="3" id="KW-1185">Reference proteome</keyword>
<evidence type="ECO:0000313" key="2">
    <source>
        <dbReference type="EMBL" id="USD22635.1"/>
    </source>
</evidence>
<dbReference type="InterPro" id="IPR025306">
    <property type="entry name" value="Zn-bnd_dom_prob"/>
</dbReference>
<accession>A0ABY4VIH7</accession>
<organism evidence="2 3">
    <name type="scientific">Microbulbifer variabilis</name>
    <dbReference type="NCBI Taxonomy" id="266805"/>
    <lineage>
        <taxon>Bacteria</taxon>
        <taxon>Pseudomonadati</taxon>
        <taxon>Pseudomonadota</taxon>
        <taxon>Gammaproteobacteria</taxon>
        <taxon>Cellvibrionales</taxon>
        <taxon>Microbulbiferaceae</taxon>
        <taxon>Microbulbifer</taxon>
    </lineage>
</organism>
<gene>
    <name evidence="2" type="ORF">MJO52_05745</name>
</gene>
<protein>
    <submittedName>
        <fullName evidence="2">Zinc-ribbon domain-containing protein</fullName>
    </submittedName>
</protein>
<sequence length="137" mass="16214">MTAEMAASAHWSLDKDSVFPETAIPANIDRQNYSIFPRKFYVDIERCCIQCRRWFIFFANEQKHWFEGLGFYVDGDCTKCVDCRKNDQNIKLMQKRYQILSAKKDRNAKEISELKRIALELFQLGYIKDQTKVDRIG</sequence>
<dbReference type="Proteomes" id="UP001055658">
    <property type="component" value="Chromosome"/>
</dbReference>
<reference evidence="2" key="1">
    <citation type="submission" date="2022-02" db="EMBL/GenBank/DDBJ databases">
        <title>Coral-associated bacteria.</title>
        <authorList>
            <person name="Tang K."/>
            <person name="Wang X."/>
        </authorList>
    </citation>
    <scope>NUCLEOTIDE SEQUENCE</scope>
    <source>
        <strain evidence="2">SCSIO 43006</strain>
    </source>
</reference>
<name>A0ABY4VIH7_9GAMM</name>
<dbReference type="RefSeq" id="WP_252084991.1">
    <property type="nucleotide sequence ID" value="NZ_CP092418.1"/>
</dbReference>
<feature type="domain" description="Probable zinc-binding" evidence="1">
    <location>
        <begin position="43"/>
        <end position="90"/>
    </location>
</feature>
<dbReference type="Pfam" id="PF13451">
    <property type="entry name" value="zf_Tbcl"/>
    <property type="match status" value="1"/>
</dbReference>
<proteinExistence type="predicted"/>
<evidence type="ECO:0000259" key="1">
    <source>
        <dbReference type="Pfam" id="PF13451"/>
    </source>
</evidence>